<sequence>MFVKTNFAWNPVLLTLVAGNPNSEELDGSDFSPDSRCSACYVHRREKDTEDPNPHNGKPFAKHQQWLDKRNDDIYICFMHQ</sequence>
<gene>
    <name evidence="1" type="ORF">BN850_0077950</name>
</gene>
<organism evidence="1">
    <name type="scientific">Fusarium clavum</name>
    <dbReference type="NCBI Taxonomy" id="2594811"/>
    <lineage>
        <taxon>Eukaryota</taxon>
        <taxon>Fungi</taxon>
        <taxon>Dikarya</taxon>
        <taxon>Ascomycota</taxon>
        <taxon>Pezizomycotina</taxon>
        <taxon>Sordariomycetes</taxon>
        <taxon>Hypocreomycetidae</taxon>
        <taxon>Hypocreales</taxon>
        <taxon>Nectriaceae</taxon>
        <taxon>Fusarium</taxon>
        <taxon>Fusarium incarnatum-equiseti species complex</taxon>
    </lineage>
</organism>
<dbReference type="AlphaFoldDB" id="A0A090MCP2"/>
<evidence type="ECO:0000313" key="1">
    <source>
        <dbReference type="EMBL" id="CEG04849.1"/>
    </source>
</evidence>
<dbReference type="EMBL" id="CBMI010002196">
    <property type="protein sequence ID" value="CEG04849.1"/>
    <property type="molecule type" value="Genomic_DNA"/>
</dbReference>
<name>A0A090MCP2_9HYPO</name>
<proteinExistence type="predicted"/>
<reference evidence="1" key="1">
    <citation type="submission" date="2013-05" db="EMBL/GenBank/DDBJ databases">
        <title>Draft genome sequences of six wheat associated Fusarium spp. isolates.</title>
        <authorList>
            <person name="Moolhuijzen P.M."/>
            <person name="Manners J.M."/>
            <person name="Wilcox S."/>
            <person name="Bellgard M.I."/>
            <person name="Gardiner D.M."/>
        </authorList>
    </citation>
    <scope>NUCLEOTIDE SEQUENCE</scope>
    <source>
        <strain evidence="1">CS3069</strain>
    </source>
</reference>
<accession>A0A090MCP2</accession>
<comment type="caution">
    <text evidence="1">The sequence shown here is derived from an EMBL/GenBank/DDBJ whole genome shotgun (WGS) entry which is preliminary data.</text>
</comment>
<protein>
    <submittedName>
        <fullName evidence="1">WGS project CBMI000000000 data, contig CS3069_c002198</fullName>
    </submittedName>
</protein>